<feature type="domain" description="HipA-like C-terminal" evidence="4">
    <location>
        <begin position="160"/>
        <end position="372"/>
    </location>
</feature>
<evidence type="ECO:0000256" key="2">
    <source>
        <dbReference type="ARBA" id="ARBA00022679"/>
    </source>
</evidence>
<dbReference type="InterPro" id="IPR017508">
    <property type="entry name" value="HipA_N1"/>
</dbReference>
<dbReference type="GO" id="GO:0005829">
    <property type="term" value="C:cytosol"/>
    <property type="evidence" value="ECO:0007669"/>
    <property type="project" value="TreeGrafter"/>
</dbReference>
<evidence type="ECO:0000259" key="5">
    <source>
        <dbReference type="Pfam" id="PF13657"/>
    </source>
</evidence>
<sequence length="398" mass="43932">MTSEAYVFIDGLEDTPVICGVTRIKDNGKPGQFRYGKSYLGRPDAFPLDPINLPLSDEVFSTSARNGLFGALTDAGADSWGEKVILSLHKTKPKNKLEFLLAGSGMGVGALVFSLSQSASKPKWNKNMVGDVPMLLRAKDAILRDEAIPEEAKKAFEYGSSMGGARPKTIVQDGDRSYLAKFNRPDDLFNTVKVEHASMTMLKELGGKVANTSTLHSHGSDILLVERFDLLKGRPIAHFLSANSIFNLPKLNSQSMQTTYTYGFLAEFIMKYGDNPLDAHDLYKRMAFNVFMGNTDDHSRNHALLYHFDSKRWGLSPAYDVLPINNSKQHGIGIGQEGREGTISNLLSQSMRFGLRADKAQKIINNVKELCTEWPSYFAAHGVGGGDLERLEFVIPDV</sequence>
<dbReference type="Proteomes" id="UP000464524">
    <property type="component" value="Plasmid unnamed"/>
</dbReference>
<evidence type="ECO:0000313" key="7">
    <source>
        <dbReference type="Proteomes" id="UP000464524"/>
    </source>
</evidence>
<dbReference type="GO" id="GO:0004674">
    <property type="term" value="F:protein serine/threonine kinase activity"/>
    <property type="evidence" value="ECO:0007669"/>
    <property type="project" value="TreeGrafter"/>
</dbReference>
<dbReference type="InterPro" id="IPR052028">
    <property type="entry name" value="HipA_Ser/Thr_kinase"/>
</dbReference>
<dbReference type="PANTHER" id="PTHR37419:SF8">
    <property type="entry name" value="TOXIN YJJJ"/>
    <property type="match status" value="1"/>
</dbReference>
<dbReference type="Pfam" id="PF07804">
    <property type="entry name" value="HipA_C"/>
    <property type="match status" value="1"/>
</dbReference>
<dbReference type="RefSeq" id="WP_013755326.1">
    <property type="nucleotide sequence ID" value="NZ_CP047657.1"/>
</dbReference>
<dbReference type="KEGG" id="pmes:FX988_04359"/>
<dbReference type="OrthoDB" id="9805913at2"/>
<evidence type="ECO:0000256" key="3">
    <source>
        <dbReference type="ARBA" id="ARBA00022777"/>
    </source>
</evidence>
<dbReference type="EMBL" id="CP047657">
    <property type="protein sequence ID" value="QHJ14077.1"/>
    <property type="molecule type" value="Genomic_DNA"/>
</dbReference>
<keyword evidence="6" id="KW-0614">Plasmid</keyword>
<keyword evidence="3" id="KW-0418">Kinase</keyword>
<feature type="domain" description="HipA N-terminal subdomain 1" evidence="5">
    <location>
        <begin position="27"/>
        <end position="113"/>
    </location>
</feature>
<name>A0A857JSV1_9ALTE</name>
<dbReference type="Pfam" id="PF13657">
    <property type="entry name" value="Couple_hipA"/>
    <property type="match status" value="1"/>
</dbReference>
<keyword evidence="7" id="KW-1185">Reference proteome</keyword>
<dbReference type="Gene3D" id="1.10.1070.20">
    <property type="match status" value="1"/>
</dbReference>
<proteinExistence type="inferred from homology"/>
<reference evidence="6 7" key="1">
    <citation type="submission" date="2019-12" db="EMBL/GenBank/DDBJ databases">
        <title>Genome sequencing and assembly of endphytes of Porphyra tenera.</title>
        <authorList>
            <person name="Park J.M."/>
            <person name="Shin R."/>
            <person name="Jo S.H."/>
        </authorList>
    </citation>
    <scope>NUCLEOTIDE SEQUENCE [LARGE SCALE GENOMIC DNA]</scope>
    <source>
        <strain evidence="6 7">GPM4</strain>
        <plasmid evidence="6 7">unnamed</plasmid>
    </source>
</reference>
<protein>
    <submittedName>
        <fullName evidence="6">Uncharacterized protein</fullName>
    </submittedName>
</protein>
<dbReference type="PANTHER" id="PTHR37419">
    <property type="entry name" value="SERINE/THREONINE-PROTEIN KINASE TOXIN HIPA"/>
    <property type="match status" value="1"/>
</dbReference>
<keyword evidence="2" id="KW-0808">Transferase</keyword>
<geneLocation type="plasmid" evidence="6 7">
    <name>unnamed</name>
</geneLocation>
<dbReference type="AlphaFoldDB" id="A0A857JSV1"/>
<organism evidence="6 7">
    <name type="scientific">Paraglaciecola mesophila</name>
    <dbReference type="NCBI Taxonomy" id="197222"/>
    <lineage>
        <taxon>Bacteria</taxon>
        <taxon>Pseudomonadati</taxon>
        <taxon>Pseudomonadota</taxon>
        <taxon>Gammaproteobacteria</taxon>
        <taxon>Alteromonadales</taxon>
        <taxon>Alteromonadaceae</taxon>
        <taxon>Paraglaciecola</taxon>
    </lineage>
</organism>
<evidence type="ECO:0000259" key="4">
    <source>
        <dbReference type="Pfam" id="PF07804"/>
    </source>
</evidence>
<evidence type="ECO:0000313" key="6">
    <source>
        <dbReference type="EMBL" id="QHJ14077.1"/>
    </source>
</evidence>
<dbReference type="InterPro" id="IPR012893">
    <property type="entry name" value="HipA-like_C"/>
</dbReference>
<gene>
    <name evidence="6" type="ORF">FX988_04359</name>
</gene>
<comment type="similarity">
    <text evidence="1">Belongs to the HipA Ser/Thr kinase family.</text>
</comment>
<accession>A0A857JSV1</accession>
<evidence type="ECO:0000256" key="1">
    <source>
        <dbReference type="ARBA" id="ARBA00010164"/>
    </source>
</evidence>